<dbReference type="PANTHER" id="PTHR11063:SF8">
    <property type="entry name" value="DELTA-1-PYRROLINE-5-CARBOXYLATE SYNTHASE"/>
    <property type="match status" value="1"/>
</dbReference>
<dbReference type="PROSITE" id="PS00902">
    <property type="entry name" value="GLUTAMATE_5_KINASE"/>
    <property type="match status" value="1"/>
</dbReference>
<evidence type="ECO:0000256" key="1">
    <source>
        <dbReference type="ARBA" id="ARBA00004985"/>
    </source>
</evidence>
<dbReference type="SUPFAM" id="SSF53720">
    <property type="entry name" value="ALDH-like"/>
    <property type="match status" value="1"/>
</dbReference>
<dbReference type="Gene3D" id="3.40.309.10">
    <property type="entry name" value="Aldehyde Dehydrogenase, Chain A, domain 2"/>
    <property type="match status" value="1"/>
</dbReference>
<name>A0A835ZBW4_9STRA</name>
<dbReference type="NCBIfam" id="TIGR01092">
    <property type="entry name" value="P5CS"/>
    <property type="match status" value="1"/>
</dbReference>
<dbReference type="InterPro" id="IPR016163">
    <property type="entry name" value="Ald_DH_C"/>
</dbReference>
<dbReference type="GO" id="GO:0004350">
    <property type="term" value="F:glutamate-5-semialdehyde dehydrogenase activity"/>
    <property type="evidence" value="ECO:0007669"/>
    <property type="project" value="UniProtKB-UniRule"/>
</dbReference>
<dbReference type="Pfam" id="PF00171">
    <property type="entry name" value="Aldedh"/>
    <property type="match status" value="1"/>
</dbReference>
<dbReference type="Pfam" id="PF00696">
    <property type="entry name" value="AA_kinase"/>
    <property type="match status" value="1"/>
</dbReference>
<evidence type="ECO:0000259" key="19">
    <source>
        <dbReference type="Pfam" id="PF00696"/>
    </source>
</evidence>
<dbReference type="InterPro" id="IPR015590">
    <property type="entry name" value="Aldehyde_DH_dom"/>
</dbReference>
<dbReference type="EC" id="1.2.1.41" evidence="17"/>
<evidence type="ECO:0000259" key="18">
    <source>
        <dbReference type="Pfam" id="PF00171"/>
    </source>
</evidence>
<comment type="similarity">
    <text evidence="4 17">In the N-terminal section; belongs to the glutamate 5-kinase family.</text>
</comment>
<accession>A0A835ZBW4</accession>
<evidence type="ECO:0000256" key="7">
    <source>
        <dbReference type="ARBA" id="ARBA00022650"/>
    </source>
</evidence>
<keyword evidence="21" id="KW-1185">Reference proteome</keyword>
<keyword evidence="14" id="KW-0511">Multifunctional enzyme</keyword>
<evidence type="ECO:0000256" key="6">
    <source>
        <dbReference type="ARBA" id="ARBA00022605"/>
    </source>
</evidence>
<comment type="catalytic activity">
    <reaction evidence="15 17">
        <text>L-glutamate 5-semialdehyde + phosphate + NADP(+) = L-glutamyl 5-phosphate + NADPH + H(+)</text>
        <dbReference type="Rhea" id="RHEA:19541"/>
        <dbReference type="ChEBI" id="CHEBI:15378"/>
        <dbReference type="ChEBI" id="CHEBI:43474"/>
        <dbReference type="ChEBI" id="CHEBI:57783"/>
        <dbReference type="ChEBI" id="CHEBI:58066"/>
        <dbReference type="ChEBI" id="CHEBI:58274"/>
        <dbReference type="ChEBI" id="CHEBI:58349"/>
        <dbReference type="EC" id="1.2.1.41"/>
    </reaction>
</comment>
<dbReference type="Gene3D" id="3.40.605.10">
    <property type="entry name" value="Aldehyde Dehydrogenase, Chain A, domain 1"/>
    <property type="match status" value="1"/>
</dbReference>
<evidence type="ECO:0000256" key="14">
    <source>
        <dbReference type="ARBA" id="ARBA00023268"/>
    </source>
</evidence>
<dbReference type="UniPathway" id="UPA00098">
    <property type="reaction ID" value="UER00359"/>
</dbReference>
<dbReference type="PIRSF" id="PIRSF036429">
    <property type="entry name" value="P5C_syn"/>
    <property type="match status" value="1"/>
</dbReference>
<keyword evidence="7 17" id="KW-0641">Proline biosynthesis</keyword>
<feature type="domain" description="Aldehyde dehydrogenase" evidence="18">
    <location>
        <begin position="336"/>
        <end position="616"/>
    </location>
</feature>
<evidence type="ECO:0000256" key="12">
    <source>
        <dbReference type="ARBA" id="ARBA00022857"/>
    </source>
</evidence>
<dbReference type="NCBIfam" id="TIGR00407">
    <property type="entry name" value="proA"/>
    <property type="match status" value="1"/>
</dbReference>
<comment type="pathway">
    <text evidence="1 17">Amino-acid biosynthesis; L-proline biosynthesis; L-glutamate 5-semialdehyde from L-glutamate: step 2/2.</text>
</comment>
<dbReference type="OrthoDB" id="1934954at2759"/>
<reference evidence="20" key="1">
    <citation type="submission" date="2021-02" db="EMBL/GenBank/DDBJ databases">
        <title>First Annotated Genome of the Yellow-green Alga Tribonema minus.</title>
        <authorList>
            <person name="Mahan K.M."/>
        </authorList>
    </citation>
    <scope>NUCLEOTIDE SEQUENCE</scope>
    <source>
        <strain evidence="20">UTEX B ZZ1240</strain>
    </source>
</reference>
<dbReference type="NCBIfam" id="TIGR01027">
    <property type="entry name" value="proB"/>
    <property type="match status" value="1"/>
</dbReference>
<keyword evidence="13 17" id="KW-0560">Oxidoreductase</keyword>
<dbReference type="InterPro" id="IPR036393">
    <property type="entry name" value="AceGlu_kinase-like_sf"/>
</dbReference>
<evidence type="ECO:0000256" key="5">
    <source>
        <dbReference type="ARBA" id="ARBA00022490"/>
    </source>
</evidence>
<gene>
    <name evidence="20" type="ORF">JKP88DRAFT_267196</name>
</gene>
<evidence type="ECO:0000256" key="9">
    <source>
        <dbReference type="ARBA" id="ARBA00022741"/>
    </source>
</evidence>
<dbReference type="InterPro" id="IPR016162">
    <property type="entry name" value="Ald_DH_N"/>
</dbReference>
<dbReference type="SUPFAM" id="SSF53633">
    <property type="entry name" value="Carbamate kinase-like"/>
    <property type="match status" value="1"/>
</dbReference>
<keyword evidence="11 17" id="KW-0067">ATP-binding</keyword>
<evidence type="ECO:0000256" key="17">
    <source>
        <dbReference type="PIRNR" id="PIRNR036429"/>
    </source>
</evidence>
<dbReference type="PROSITE" id="PS01223">
    <property type="entry name" value="PROA"/>
    <property type="match status" value="1"/>
</dbReference>
<dbReference type="InterPro" id="IPR019797">
    <property type="entry name" value="Glutamate_5-kinase_CS"/>
</dbReference>
<keyword evidence="5" id="KW-0963">Cytoplasm</keyword>
<sequence>MSTNGLPPVSPLLTSTLPANNFRSCTRRQVNPGKEVESRQKVLHAHRIVIKAGTSVVSDERGYPSLTRLGAIVEQCAWLRKMGKEVLLVSSGAVGVGRQLLRKQQLLNSSLGQVLDGHDGNGAALLQAKSNSYNSACAAAGQLGLMSLYDTLFSQCDTATSQMLLTADDFGTPERCRNLRYTMNTMLQLGVIPIVNENDAVSANQGYTKDGTFSDNDGLAAVVAQQMGAQLLVLLTDVDGVYDKAPTLPGARIIHTYLPATEVQIGDKSVGGRGGMSAKISAAMRAVEAGVASVVIANGCNPFSIEQVCCGEKVGTLFCQNAAAMAARDLPEEDEALTEKVRVAAEAARAGGRALCQLSTEERTQALHAVAKALGARQAEVLAANARDMQEAERVKLAGPLLKRLQLTPAKIQTLVDGINSLADQPEPIGKCMSHLEVSEGLVLKQVTTPIGVLLVVFESRPDSLPQIASLALRSGNGLLLKGGKEAEHSNACLHGIIADAVFESTGGRVCREVIGLVVGRQAVAELLKLDALIDLVIPRGSGELVNRIKSTTKIPVLGHAEGVCHMFIDTAADEAKAIALAVDAKINYPAACNALETLLVHQDCVATGLAKKVADALVSAGGKVLGGPRAIAAGLATEPTPSFKTEYGENSLSLEVVDDAGAAIDHIHRFGSGHTEAIVTEDAATAQSFLERVDSACVFHNASTRFSDGFRFGLGAEVGISTGRIHARGPVGVEGLLTTKWVLRSSDAHTVAGMGGESGRAYTHKALDPVDGI</sequence>
<dbReference type="GO" id="GO:0005737">
    <property type="term" value="C:cytoplasm"/>
    <property type="evidence" value="ECO:0007669"/>
    <property type="project" value="InterPro"/>
</dbReference>
<dbReference type="InterPro" id="IPR020593">
    <property type="entry name" value="G-glutamylP_reductase_CS"/>
</dbReference>
<dbReference type="EMBL" id="JAFCMP010000047">
    <property type="protein sequence ID" value="KAG5189569.1"/>
    <property type="molecule type" value="Genomic_DNA"/>
</dbReference>
<keyword evidence="10 17" id="KW-0418">Kinase</keyword>
<evidence type="ECO:0000313" key="21">
    <source>
        <dbReference type="Proteomes" id="UP000664859"/>
    </source>
</evidence>
<dbReference type="GO" id="GO:0055129">
    <property type="term" value="P:L-proline biosynthetic process"/>
    <property type="evidence" value="ECO:0007669"/>
    <property type="project" value="UniProtKB-UniPathway"/>
</dbReference>
<comment type="catalytic activity">
    <reaction evidence="16 17">
        <text>L-glutamate + ATP = L-glutamyl 5-phosphate + ADP</text>
        <dbReference type="Rhea" id="RHEA:14877"/>
        <dbReference type="ChEBI" id="CHEBI:29985"/>
        <dbReference type="ChEBI" id="CHEBI:30616"/>
        <dbReference type="ChEBI" id="CHEBI:58274"/>
        <dbReference type="ChEBI" id="CHEBI:456216"/>
        <dbReference type="EC" id="2.7.2.11"/>
    </reaction>
</comment>
<protein>
    <recommendedName>
        <fullName evidence="17">Delta-1-pyrroline-5-carboxylate synthase</fullName>
    </recommendedName>
    <domain>
        <recommendedName>
            <fullName evidence="17">Glutamate 5-kinase</fullName>
            <shortName evidence="17">GK</shortName>
            <ecNumber evidence="17">2.7.2.11</ecNumber>
        </recommendedName>
        <alternativeName>
            <fullName evidence="17">Gamma-glutamyl kinase</fullName>
        </alternativeName>
    </domain>
    <domain>
        <recommendedName>
            <fullName evidence="17">Gamma-glutamyl phosphate reductase</fullName>
            <shortName evidence="17">GPR</shortName>
            <ecNumber evidence="17">1.2.1.41</ecNumber>
        </recommendedName>
        <alternativeName>
            <fullName evidence="17">Glutamate-5-semialdehyde dehydrogenase</fullName>
        </alternativeName>
        <alternativeName>
            <fullName evidence="17">Glutamyl-gamma-semialdehyde dehydrogenase</fullName>
        </alternativeName>
    </domain>
</protein>
<dbReference type="CDD" id="cd07079">
    <property type="entry name" value="ALDH_F18-19_ProA-GPR"/>
    <property type="match status" value="1"/>
</dbReference>
<comment type="caution">
    <text evidence="20">The sequence shown here is derived from an EMBL/GenBank/DDBJ whole genome shotgun (WGS) entry which is preliminary data.</text>
</comment>
<dbReference type="EC" id="2.7.2.11" evidence="17"/>
<dbReference type="InterPro" id="IPR005715">
    <property type="entry name" value="Glu_5kinase/COase_Synthase"/>
</dbReference>
<evidence type="ECO:0000256" key="2">
    <source>
        <dbReference type="ARBA" id="ARBA00005185"/>
    </source>
</evidence>
<evidence type="ECO:0000256" key="16">
    <source>
        <dbReference type="ARBA" id="ARBA00049141"/>
    </source>
</evidence>
<keyword evidence="8 17" id="KW-0808">Transferase</keyword>
<dbReference type="Gene3D" id="3.40.1160.10">
    <property type="entry name" value="Acetylglutamate kinase-like"/>
    <property type="match status" value="1"/>
</dbReference>
<dbReference type="PRINTS" id="PR00474">
    <property type="entry name" value="GLU5KINASE"/>
</dbReference>
<organism evidence="20 21">
    <name type="scientific">Tribonema minus</name>
    <dbReference type="NCBI Taxonomy" id="303371"/>
    <lineage>
        <taxon>Eukaryota</taxon>
        <taxon>Sar</taxon>
        <taxon>Stramenopiles</taxon>
        <taxon>Ochrophyta</taxon>
        <taxon>PX clade</taxon>
        <taxon>Xanthophyceae</taxon>
        <taxon>Tribonematales</taxon>
        <taxon>Tribonemataceae</taxon>
        <taxon>Tribonema</taxon>
    </lineage>
</organism>
<dbReference type="InterPro" id="IPR001057">
    <property type="entry name" value="Glu/AcGlu_kinase"/>
</dbReference>
<evidence type="ECO:0000256" key="15">
    <source>
        <dbReference type="ARBA" id="ARBA00049024"/>
    </source>
</evidence>
<evidence type="ECO:0000256" key="10">
    <source>
        <dbReference type="ARBA" id="ARBA00022777"/>
    </source>
</evidence>
<dbReference type="InterPro" id="IPR016161">
    <property type="entry name" value="Ald_DH/histidinol_DH"/>
</dbReference>
<dbReference type="Proteomes" id="UP000664859">
    <property type="component" value="Unassembled WGS sequence"/>
</dbReference>
<dbReference type="GO" id="GO:0005524">
    <property type="term" value="F:ATP binding"/>
    <property type="evidence" value="ECO:0007669"/>
    <property type="project" value="UniProtKB-UniRule"/>
</dbReference>
<proteinExistence type="inferred from homology"/>
<evidence type="ECO:0000256" key="3">
    <source>
        <dbReference type="ARBA" id="ARBA00006300"/>
    </source>
</evidence>
<keyword evidence="12 17" id="KW-0521">NADP</keyword>
<feature type="domain" description="Aspartate/glutamate/uridylate kinase" evidence="19">
    <location>
        <begin position="47"/>
        <end position="298"/>
    </location>
</feature>
<dbReference type="FunFam" id="3.40.1160.10:FF:000006">
    <property type="entry name" value="Glutamate 5-kinase"/>
    <property type="match status" value="1"/>
</dbReference>
<comment type="pathway">
    <text evidence="2 17">Amino-acid biosynthesis; L-proline biosynthesis; L-glutamate 5-semialdehyde from L-glutamate: step 1/2.</text>
</comment>
<keyword evidence="9 17" id="KW-0547">Nucleotide-binding</keyword>
<dbReference type="NCBIfam" id="NF001221">
    <property type="entry name" value="PRK00197.1"/>
    <property type="match status" value="1"/>
</dbReference>
<dbReference type="InterPro" id="IPR001048">
    <property type="entry name" value="Asp/Glu/Uridylate_kinase"/>
</dbReference>
<keyword evidence="6 17" id="KW-0028">Amino-acid biosynthesis</keyword>
<evidence type="ECO:0000256" key="11">
    <source>
        <dbReference type="ARBA" id="ARBA00022840"/>
    </source>
</evidence>
<comment type="similarity">
    <text evidence="3 17">In the C-terminal section; belongs to the gamma-glutamyl phosphate reductase family.</text>
</comment>
<evidence type="ECO:0000313" key="20">
    <source>
        <dbReference type="EMBL" id="KAG5189569.1"/>
    </source>
</evidence>
<dbReference type="InterPro" id="IPR000965">
    <property type="entry name" value="GPR_dom"/>
</dbReference>
<dbReference type="HAMAP" id="MF_00412">
    <property type="entry name" value="ProA"/>
    <property type="match status" value="1"/>
</dbReference>
<dbReference type="PANTHER" id="PTHR11063">
    <property type="entry name" value="GLUTAMATE SEMIALDEHYDE DEHYDROGENASE"/>
    <property type="match status" value="1"/>
</dbReference>
<evidence type="ECO:0000256" key="8">
    <source>
        <dbReference type="ARBA" id="ARBA00022679"/>
    </source>
</evidence>
<evidence type="ECO:0000256" key="4">
    <source>
        <dbReference type="ARBA" id="ARBA00009302"/>
    </source>
</evidence>
<dbReference type="AlphaFoldDB" id="A0A835ZBW4"/>
<dbReference type="GO" id="GO:0004349">
    <property type="term" value="F:glutamate 5-kinase activity"/>
    <property type="evidence" value="ECO:0007669"/>
    <property type="project" value="UniProtKB-UniRule"/>
</dbReference>
<evidence type="ECO:0000256" key="13">
    <source>
        <dbReference type="ARBA" id="ARBA00023002"/>
    </source>
</evidence>
<dbReference type="InterPro" id="IPR005766">
    <property type="entry name" value="P5_carboxy_syn"/>
</dbReference>